<dbReference type="NCBIfam" id="TIGR00518">
    <property type="entry name" value="alaDH"/>
    <property type="match status" value="1"/>
</dbReference>
<feature type="binding site" evidence="11">
    <location>
        <begin position="298"/>
        <end position="301"/>
    </location>
    <ligand>
        <name>NAD(+)</name>
        <dbReference type="ChEBI" id="CHEBI:57540"/>
    </ligand>
</feature>
<reference evidence="15 16" key="1">
    <citation type="submission" date="2019-11" db="EMBL/GenBank/DDBJ databases">
        <title>FDA dAtabase for Regulatory Grade micrObial Sequences (FDA-ARGOS): Supporting development and validation of Infectious Disease Dx tests.</title>
        <authorList>
            <person name="Kerrigan L."/>
            <person name="Long C."/>
            <person name="Tallon L."/>
            <person name="Sadzewicz L."/>
            <person name="Vavikolanu K."/>
            <person name="Mehta A."/>
            <person name="Aluvathingal J."/>
            <person name="Nadendla S."/>
            <person name="Yan Y."/>
            <person name="Sichtig H."/>
        </authorList>
    </citation>
    <scope>NUCLEOTIDE SEQUENCE [LARGE SCALE GENOMIC DNA]</scope>
    <source>
        <strain evidence="15 16">FDAARGOS_674</strain>
    </source>
</reference>
<dbReference type="RefSeq" id="WP_155868154.1">
    <property type="nucleotide sequence ID" value="NZ_CP046322.1"/>
</dbReference>
<comment type="pathway">
    <text evidence="1 8">Amino-acid degradation; L-alanine degradation via dehydrogenase pathway; NH(3) and pyruvate from L-alanine: step 1/1.</text>
</comment>
<evidence type="ECO:0000256" key="9">
    <source>
        <dbReference type="PIRSR" id="PIRSR000183-1"/>
    </source>
</evidence>
<dbReference type="PANTHER" id="PTHR42795">
    <property type="entry name" value="ALANINE DEHYDROGENASE"/>
    <property type="match status" value="1"/>
</dbReference>
<feature type="binding site" evidence="10">
    <location>
        <position position="15"/>
    </location>
    <ligand>
        <name>substrate</name>
    </ligand>
</feature>
<comment type="similarity">
    <text evidence="2 8">Belongs to the AlaDH/PNT family.</text>
</comment>
<accession>A0A6B8TST6</accession>
<evidence type="ECO:0000259" key="14">
    <source>
        <dbReference type="SMART" id="SM01003"/>
    </source>
</evidence>
<evidence type="ECO:0000256" key="10">
    <source>
        <dbReference type="PIRSR" id="PIRSR000183-2"/>
    </source>
</evidence>
<dbReference type="Gene3D" id="3.40.50.720">
    <property type="entry name" value="NAD(P)-binding Rossmann-like Domain"/>
    <property type="match status" value="2"/>
</dbReference>
<dbReference type="InterPro" id="IPR008141">
    <property type="entry name" value="Ala_DH"/>
</dbReference>
<comment type="subunit">
    <text evidence="6">Homohexamer. Trimer of dimers.</text>
</comment>
<proteinExistence type="inferred from homology"/>
<evidence type="ECO:0000256" key="4">
    <source>
        <dbReference type="ARBA" id="ARBA00023002"/>
    </source>
</evidence>
<feature type="active site" description="Proton donor/acceptor" evidence="9">
    <location>
        <position position="270"/>
    </location>
</feature>
<dbReference type="Proteomes" id="UP000426857">
    <property type="component" value="Chromosome"/>
</dbReference>
<dbReference type="GO" id="GO:0005886">
    <property type="term" value="C:plasma membrane"/>
    <property type="evidence" value="ECO:0007669"/>
    <property type="project" value="TreeGrafter"/>
</dbReference>
<organism evidence="15 16">
    <name type="scientific">Corynebacterium xerosis</name>
    <dbReference type="NCBI Taxonomy" id="1725"/>
    <lineage>
        <taxon>Bacteria</taxon>
        <taxon>Bacillati</taxon>
        <taxon>Actinomycetota</taxon>
        <taxon>Actinomycetes</taxon>
        <taxon>Mycobacteriales</taxon>
        <taxon>Corynebacteriaceae</taxon>
        <taxon>Corynebacterium</taxon>
    </lineage>
</organism>
<evidence type="ECO:0000256" key="12">
    <source>
        <dbReference type="PIRSR" id="PIRSR000183-4"/>
    </source>
</evidence>
<feature type="binding site" evidence="12">
    <location>
        <position position="327"/>
    </location>
    <ligand>
        <name>Mg(2+)</name>
        <dbReference type="ChEBI" id="CHEBI:18420"/>
    </ligand>
</feature>
<feature type="binding site" evidence="11">
    <location>
        <position position="220"/>
    </location>
    <ligand>
        <name>NAD(+)</name>
        <dbReference type="ChEBI" id="CHEBI:57540"/>
    </ligand>
</feature>
<gene>
    <name evidence="15" type="primary">ald</name>
    <name evidence="15" type="ORF">FOB82_04015</name>
</gene>
<dbReference type="InterPro" id="IPR007886">
    <property type="entry name" value="AlaDH/PNT_N"/>
</dbReference>
<feature type="binding site" evidence="11">
    <location>
        <begin position="267"/>
        <end position="270"/>
    </location>
    <ligand>
        <name>NAD(+)</name>
        <dbReference type="ChEBI" id="CHEBI:57540"/>
    </ligand>
</feature>
<dbReference type="PANTHER" id="PTHR42795:SF1">
    <property type="entry name" value="ALANINE DEHYDROGENASE"/>
    <property type="match status" value="1"/>
</dbReference>
<evidence type="ECO:0000256" key="1">
    <source>
        <dbReference type="ARBA" id="ARBA00005206"/>
    </source>
</evidence>
<evidence type="ECO:0000256" key="5">
    <source>
        <dbReference type="ARBA" id="ARBA00023027"/>
    </source>
</evidence>
<dbReference type="PIRSF" id="PIRSF000183">
    <property type="entry name" value="Alanine_dh"/>
    <property type="match status" value="1"/>
</dbReference>
<dbReference type="EMBL" id="CP046322">
    <property type="protein sequence ID" value="QGS34233.1"/>
    <property type="molecule type" value="Genomic_DNA"/>
</dbReference>
<dbReference type="KEGG" id="cxe:FOB82_04015"/>
<evidence type="ECO:0000313" key="15">
    <source>
        <dbReference type="EMBL" id="QGS34233.1"/>
    </source>
</evidence>
<evidence type="ECO:0000256" key="2">
    <source>
        <dbReference type="ARBA" id="ARBA00005689"/>
    </source>
</evidence>
<feature type="binding site" evidence="11">
    <location>
        <position position="198"/>
    </location>
    <ligand>
        <name>NAD(+)</name>
        <dbReference type="ChEBI" id="CHEBI:57540"/>
    </ligand>
</feature>
<feature type="binding site" evidence="11">
    <location>
        <position position="279"/>
    </location>
    <ligand>
        <name>NAD(+)</name>
        <dbReference type="ChEBI" id="CHEBI:57540"/>
    </ligand>
</feature>
<dbReference type="GO" id="GO:0000286">
    <property type="term" value="F:alanine dehydrogenase activity"/>
    <property type="evidence" value="ECO:0007669"/>
    <property type="project" value="UniProtKB-UniRule"/>
</dbReference>
<dbReference type="SUPFAM" id="SSF52283">
    <property type="entry name" value="Formate/glycerate dehydrogenase catalytic domain-like"/>
    <property type="match status" value="1"/>
</dbReference>
<feature type="binding site" evidence="11">
    <location>
        <begin position="239"/>
        <end position="240"/>
    </location>
    <ligand>
        <name>NAD(+)</name>
        <dbReference type="ChEBI" id="CHEBI:57540"/>
    </ligand>
</feature>
<dbReference type="GO" id="GO:0000166">
    <property type="term" value="F:nucleotide binding"/>
    <property type="evidence" value="ECO:0007669"/>
    <property type="project" value="UniProtKB-KW"/>
</dbReference>
<keyword evidence="11" id="KW-0547">Nucleotide-binding</keyword>
<feature type="binding site" evidence="10">
    <location>
        <position position="75"/>
    </location>
    <ligand>
        <name>substrate</name>
    </ligand>
</feature>
<evidence type="ECO:0000256" key="7">
    <source>
        <dbReference type="ARBA" id="ARBA00072341"/>
    </source>
</evidence>
<keyword evidence="5 8" id="KW-0520">NAD</keyword>
<name>A0A6B8TST6_9CORY</name>
<feature type="domain" description="Alanine dehydrogenase/pyridine nucleotide transhydrogenase N-terminal" evidence="14">
    <location>
        <begin position="4"/>
        <end position="137"/>
    </location>
</feature>
<keyword evidence="4 8" id="KW-0560">Oxidoreductase</keyword>
<dbReference type="Pfam" id="PF01262">
    <property type="entry name" value="AlaDh_PNT_C"/>
    <property type="match status" value="1"/>
</dbReference>
<dbReference type="SMART" id="SM01002">
    <property type="entry name" value="AlaDh_PNT_C"/>
    <property type="match status" value="1"/>
</dbReference>
<dbReference type="GO" id="GO:0042853">
    <property type="term" value="P:L-alanine catabolic process"/>
    <property type="evidence" value="ECO:0007669"/>
    <property type="project" value="UniProtKB-UniPathway"/>
</dbReference>
<evidence type="ECO:0000259" key="13">
    <source>
        <dbReference type="SMART" id="SM01002"/>
    </source>
</evidence>
<evidence type="ECO:0000256" key="11">
    <source>
        <dbReference type="PIRSR" id="PIRSR000183-3"/>
    </source>
</evidence>
<comment type="catalytic activity">
    <reaction evidence="8">
        <text>L-alanine + NAD(+) + H2O = pyruvate + NH4(+) + NADH + H(+)</text>
        <dbReference type="Rhea" id="RHEA:18405"/>
        <dbReference type="ChEBI" id="CHEBI:15361"/>
        <dbReference type="ChEBI" id="CHEBI:15377"/>
        <dbReference type="ChEBI" id="CHEBI:15378"/>
        <dbReference type="ChEBI" id="CHEBI:28938"/>
        <dbReference type="ChEBI" id="CHEBI:57540"/>
        <dbReference type="ChEBI" id="CHEBI:57945"/>
        <dbReference type="ChEBI" id="CHEBI:57972"/>
        <dbReference type="EC" id="1.4.1.1"/>
    </reaction>
</comment>
<dbReference type="InterPro" id="IPR007698">
    <property type="entry name" value="AlaDH/PNT_NAD(H)-bd"/>
</dbReference>
<dbReference type="CDD" id="cd05305">
    <property type="entry name" value="L-AlaDH"/>
    <property type="match status" value="1"/>
</dbReference>
<evidence type="ECO:0000313" key="16">
    <source>
        <dbReference type="Proteomes" id="UP000426857"/>
    </source>
</evidence>
<dbReference type="SMART" id="SM01003">
    <property type="entry name" value="AlaDh_PNT_N"/>
    <property type="match status" value="1"/>
</dbReference>
<feature type="active site" description="Proton donor/acceptor" evidence="9">
    <location>
        <position position="96"/>
    </location>
</feature>
<evidence type="ECO:0000256" key="3">
    <source>
        <dbReference type="ARBA" id="ARBA00012897"/>
    </source>
</evidence>
<dbReference type="InterPro" id="IPR036291">
    <property type="entry name" value="NAD(P)-bd_dom_sf"/>
</dbReference>
<dbReference type="EC" id="1.4.1.1" evidence="3 8"/>
<dbReference type="Pfam" id="PF05222">
    <property type="entry name" value="AlaDh_PNT_N"/>
    <property type="match status" value="1"/>
</dbReference>
<evidence type="ECO:0000256" key="8">
    <source>
        <dbReference type="PIRNR" id="PIRNR000183"/>
    </source>
</evidence>
<evidence type="ECO:0000256" key="6">
    <source>
        <dbReference type="ARBA" id="ARBA00065528"/>
    </source>
</evidence>
<dbReference type="SUPFAM" id="SSF51735">
    <property type="entry name" value="NAD(P)-binding Rossmann-fold domains"/>
    <property type="match status" value="1"/>
</dbReference>
<comment type="function">
    <text evidence="8">Catalyzes the reversible reductive amination of pyruvate to L-alanine.</text>
</comment>
<feature type="domain" description="Alanine dehydrogenase/pyridine nucleotide transhydrogenase NAD(H)-binding" evidence="13">
    <location>
        <begin position="149"/>
        <end position="297"/>
    </location>
</feature>
<protein>
    <recommendedName>
        <fullName evidence="7 8">Alanine dehydrogenase</fullName>
        <ecNumber evidence="3 8">1.4.1.1</ecNumber>
    </recommendedName>
</protein>
<dbReference type="FunFam" id="3.40.50.720:FF:000049">
    <property type="entry name" value="Alanine dehydrogenase"/>
    <property type="match status" value="1"/>
</dbReference>
<sequence>MRIGIPREIKSGEHRIAASPSGVASMTRAGHEVLVEAGAGVGSSMPDSAYVEAGATIVDSAEEVWAKGDLLLKVKEPIEPEFALMREGQILFTYLHLAAAADCAQALLDAGTTSIAYETVTDDHGELPLLTPMSQVAGRLAVQVGAYHLMSHFGGRGILLPGVPGTRPARVTVIGAGQVGASAVAMAHGLRADVTVLDLDPRALKRIDDIYRGTVDTVFSTAHEIEAELLQADLVIGAVLIPGAKAPTLVPDSLVERMKAGSVLVDVAIDQGGCFESSRPTTHDDPVYKVHDSLFYCVANMPGAVANTSTQALANATLPYALAMAEHGWPGAAEVLPGLADGLMTHQGALRNEFVADALDLDYAPFEYPAATE</sequence>
<dbReference type="UniPathway" id="UPA00527">
    <property type="reaction ID" value="UER00585"/>
</dbReference>
<feature type="binding site" evidence="11">
    <location>
        <position position="134"/>
    </location>
    <ligand>
        <name>NAD(+)</name>
        <dbReference type="ChEBI" id="CHEBI:57540"/>
    </ligand>
</feature>
<dbReference type="AlphaFoldDB" id="A0A6B8TST6"/>